<evidence type="ECO:0000313" key="2">
    <source>
        <dbReference type="EMBL" id="SNT51204.1"/>
    </source>
</evidence>
<dbReference type="GO" id="GO:0016020">
    <property type="term" value="C:membrane"/>
    <property type="evidence" value="ECO:0007669"/>
    <property type="project" value="TreeGrafter"/>
</dbReference>
<accession>A0A239N9V3</accession>
<protein>
    <submittedName>
        <fullName evidence="2">Tricorn interacting aminopeptidase F1. Serine peptidase. MEROPS family S33</fullName>
    </submittedName>
</protein>
<keyword evidence="3" id="KW-1185">Reference proteome</keyword>
<keyword evidence="2" id="KW-0031">Aminopeptidase</keyword>
<dbReference type="Proteomes" id="UP000198280">
    <property type="component" value="Unassembled WGS sequence"/>
</dbReference>
<dbReference type="PRINTS" id="PR00111">
    <property type="entry name" value="ABHYDROLASE"/>
</dbReference>
<dbReference type="PRINTS" id="PR00412">
    <property type="entry name" value="EPOXHYDRLASE"/>
</dbReference>
<dbReference type="Gene3D" id="3.40.50.1820">
    <property type="entry name" value="alpha/beta hydrolase"/>
    <property type="match status" value="1"/>
</dbReference>
<sequence>MTQHVESVNSSVVPAVLPRTADSAAGPLAPGTHTITIDHKGTAVAQRYHVAGAGGPVCVALSGGPGIGWEYLRMPLLERAFTVVYVEPVGTGESGRLPDPRDYTLPTYTHFLNGVIGHLAQPSVTLLGHSYGGFVAQQYTLEHPEHLASLVLYDTSPVTGEEFWADAVANMERFARRHVAEHPEVATYVEALTAPLGRLDDDGATECLRTTMPAYVVDYWGREDEFGPARGSLRMYAEPSLGEGPAFDVREQLSGITAPTLVLVGAEDFICGPRWARMLHEGIPGARLAVLDGTGHLAHVERPAEFTEAVAGFLLEHTVPRGPGH</sequence>
<gene>
    <name evidence="2" type="ORF">SAMN05216252_13298</name>
</gene>
<dbReference type="InterPro" id="IPR000639">
    <property type="entry name" value="Epox_hydrolase-like"/>
</dbReference>
<dbReference type="Pfam" id="PF00561">
    <property type="entry name" value="Abhydrolase_1"/>
    <property type="match status" value="1"/>
</dbReference>
<dbReference type="EMBL" id="FZOF01000032">
    <property type="protein sequence ID" value="SNT51204.1"/>
    <property type="molecule type" value="Genomic_DNA"/>
</dbReference>
<feature type="domain" description="AB hydrolase-1" evidence="1">
    <location>
        <begin position="61"/>
        <end position="303"/>
    </location>
</feature>
<dbReference type="AlphaFoldDB" id="A0A239N9V3"/>
<name>A0A239N9V3_9ACTN</name>
<evidence type="ECO:0000259" key="1">
    <source>
        <dbReference type="Pfam" id="PF00561"/>
    </source>
</evidence>
<dbReference type="PANTHER" id="PTHR43798:SF33">
    <property type="entry name" value="HYDROLASE, PUTATIVE (AFU_ORTHOLOGUE AFUA_2G14860)-RELATED"/>
    <property type="match status" value="1"/>
</dbReference>
<dbReference type="InterPro" id="IPR029058">
    <property type="entry name" value="AB_hydrolase_fold"/>
</dbReference>
<organism evidence="2 3">
    <name type="scientific">Actinacidiphila glaucinigra</name>
    <dbReference type="NCBI Taxonomy" id="235986"/>
    <lineage>
        <taxon>Bacteria</taxon>
        <taxon>Bacillati</taxon>
        <taxon>Actinomycetota</taxon>
        <taxon>Actinomycetes</taxon>
        <taxon>Kitasatosporales</taxon>
        <taxon>Streptomycetaceae</taxon>
        <taxon>Actinacidiphila</taxon>
    </lineage>
</organism>
<dbReference type="InterPro" id="IPR050266">
    <property type="entry name" value="AB_hydrolase_sf"/>
</dbReference>
<reference evidence="2 3" key="1">
    <citation type="submission" date="2017-06" db="EMBL/GenBank/DDBJ databases">
        <authorList>
            <person name="Kim H.J."/>
            <person name="Triplett B.A."/>
        </authorList>
    </citation>
    <scope>NUCLEOTIDE SEQUENCE [LARGE SCALE GENOMIC DNA]</scope>
    <source>
        <strain evidence="2 3">CGMCC 4.1858</strain>
    </source>
</reference>
<dbReference type="GO" id="GO:0004177">
    <property type="term" value="F:aminopeptidase activity"/>
    <property type="evidence" value="ECO:0007669"/>
    <property type="project" value="UniProtKB-KW"/>
</dbReference>
<dbReference type="PANTHER" id="PTHR43798">
    <property type="entry name" value="MONOACYLGLYCEROL LIPASE"/>
    <property type="match status" value="1"/>
</dbReference>
<dbReference type="SUPFAM" id="SSF53474">
    <property type="entry name" value="alpha/beta-Hydrolases"/>
    <property type="match status" value="1"/>
</dbReference>
<dbReference type="InterPro" id="IPR000073">
    <property type="entry name" value="AB_hydrolase_1"/>
</dbReference>
<keyword evidence="2" id="KW-0645">Protease</keyword>
<keyword evidence="2" id="KW-0378">Hydrolase</keyword>
<proteinExistence type="predicted"/>
<evidence type="ECO:0000313" key="3">
    <source>
        <dbReference type="Proteomes" id="UP000198280"/>
    </source>
</evidence>